<dbReference type="Gene3D" id="3.10.580.10">
    <property type="entry name" value="CBS-domain"/>
    <property type="match status" value="1"/>
</dbReference>
<dbReference type="Pfam" id="PF01595">
    <property type="entry name" value="CNNM"/>
    <property type="match status" value="1"/>
</dbReference>
<dbReference type="Gene3D" id="3.30.465.10">
    <property type="match status" value="1"/>
</dbReference>
<comment type="subcellular location">
    <subcellularLocation>
        <location evidence="1">Cell membrane</location>
        <topology evidence="1">Multi-pass membrane protein</topology>
    </subcellularLocation>
</comment>
<keyword evidence="3" id="KW-1003">Cell membrane</keyword>
<dbReference type="InterPro" id="IPR036318">
    <property type="entry name" value="FAD-bd_PCMH-like_sf"/>
</dbReference>
<evidence type="ECO:0000256" key="8">
    <source>
        <dbReference type="ARBA" id="ARBA00023136"/>
    </source>
</evidence>
<proteinExistence type="inferred from homology"/>
<keyword evidence="5" id="KW-0677">Repeat</keyword>
<comment type="similarity">
    <text evidence="2">Belongs to the UPF0053 family.</text>
</comment>
<accession>A0A1M7JX91</accession>
<dbReference type="InterPro" id="IPR016169">
    <property type="entry name" value="FAD-bd_PCMH_sub2"/>
</dbReference>
<dbReference type="SUPFAM" id="SSF54631">
    <property type="entry name" value="CBS-domain pair"/>
    <property type="match status" value="1"/>
</dbReference>
<evidence type="ECO:0000256" key="1">
    <source>
        <dbReference type="ARBA" id="ARBA00004651"/>
    </source>
</evidence>
<dbReference type="RefSeq" id="WP_073288081.1">
    <property type="nucleotide sequence ID" value="NZ_FRCP01000012.1"/>
</dbReference>
<dbReference type="Pfam" id="PF03471">
    <property type="entry name" value="CorC_HlyC"/>
    <property type="match status" value="1"/>
</dbReference>
<evidence type="ECO:0000256" key="4">
    <source>
        <dbReference type="ARBA" id="ARBA00022692"/>
    </source>
</evidence>
<evidence type="ECO:0000256" key="10">
    <source>
        <dbReference type="PROSITE-ProRule" id="PRU01193"/>
    </source>
</evidence>
<dbReference type="Proteomes" id="UP000184038">
    <property type="component" value="Unassembled WGS sequence"/>
</dbReference>
<keyword evidence="7 9" id="KW-0129">CBS domain</keyword>
<feature type="transmembrane region" description="Helical" evidence="11">
    <location>
        <begin position="107"/>
        <end position="127"/>
    </location>
</feature>
<evidence type="ECO:0000256" key="2">
    <source>
        <dbReference type="ARBA" id="ARBA00006337"/>
    </source>
</evidence>
<feature type="domain" description="CBS" evidence="12">
    <location>
        <begin position="288"/>
        <end position="344"/>
    </location>
</feature>
<feature type="domain" description="CNNM transmembrane" evidence="13">
    <location>
        <begin position="1"/>
        <end position="205"/>
    </location>
</feature>
<sequence>MNNTMIMQILLQIILILLNAVFACAEIAIISMNDNKLASMAANGDKRAIRLARLTSQPARFLATIQVAITLSGFLGSAFAADNFSDTLVDWLVNIGVSLPAKTLDTISVILITLLLSYFTLVFGELVPKRIAMKRAESLALAMSALITFISHLFAPIVWFLTVSTNGILRLFGIDPNTEENNVSEEEIRMMVDVGSEKGVIDPEEKEMIQNVFEFDDLTVDEFATHRTDISLLWLEESVEEWAKTIHETRHSLYPICDETVDHVIGILNAKDYFRLEPKTKENILENAVKPAYFVPETVCADVLFRQMKKTRNHFAVVLDEYGGMVGIVTMSDLLEQLVGDLETEDIELNQEQDIERIDSSTWKIRGSATLDKVAKELSISLPVEDYDTFSGFIFGSYGSIPEDGTTFELDSHTLHIQVLSIADHKIEKTIVCMEPAPTDKEE</sequence>
<dbReference type="InterPro" id="IPR046342">
    <property type="entry name" value="CBS_dom_sf"/>
</dbReference>
<evidence type="ECO:0000256" key="7">
    <source>
        <dbReference type="ARBA" id="ARBA00023122"/>
    </source>
</evidence>
<gene>
    <name evidence="14" type="ORF">SAMN02746066_02471</name>
</gene>
<dbReference type="InterPro" id="IPR000644">
    <property type="entry name" value="CBS_dom"/>
</dbReference>
<dbReference type="PROSITE" id="PS51846">
    <property type="entry name" value="CNNM"/>
    <property type="match status" value="1"/>
</dbReference>
<dbReference type="PANTHER" id="PTHR43099:SF5">
    <property type="entry name" value="HLYC_CORC FAMILY TRANSPORTER"/>
    <property type="match status" value="1"/>
</dbReference>
<dbReference type="InterPro" id="IPR005170">
    <property type="entry name" value="Transptr-assoc_dom"/>
</dbReference>
<feature type="transmembrane region" description="Helical" evidence="11">
    <location>
        <begin position="61"/>
        <end position="81"/>
    </location>
</feature>
<evidence type="ECO:0000259" key="12">
    <source>
        <dbReference type="PROSITE" id="PS51371"/>
    </source>
</evidence>
<dbReference type="STRING" id="1120996.SAMN02746066_02471"/>
<protein>
    <submittedName>
        <fullName evidence="14">Putative hemolysin</fullName>
    </submittedName>
</protein>
<keyword evidence="8 10" id="KW-0472">Membrane</keyword>
<reference evidence="14 15" key="1">
    <citation type="submission" date="2016-11" db="EMBL/GenBank/DDBJ databases">
        <authorList>
            <person name="Jaros S."/>
            <person name="Januszkiewicz K."/>
            <person name="Wedrychowicz H."/>
        </authorList>
    </citation>
    <scope>NUCLEOTIDE SEQUENCE [LARGE SCALE GENOMIC DNA]</scope>
    <source>
        <strain evidence="14 15">DSM 15930</strain>
    </source>
</reference>
<name>A0A1M7JX91_9FIRM</name>
<evidence type="ECO:0000256" key="11">
    <source>
        <dbReference type="SAM" id="Phobius"/>
    </source>
</evidence>
<evidence type="ECO:0000256" key="5">
    <source>
        <dbReference type="ARBA" id="ARBA00022737"/>
    </source>
</evidence>
<dbReference type="GO" id="GO:0005886">
    <property type="term" value="C:plasma membrane"/>
    <property type="evidence" value="ECO:0007669"/>
    <property type="project" value="UniProtKB-SubCell"/>
</dbReference>
<feature type="transmembrane region" description="Helical" evidence="11">
    <location>
        <begin position="139"/>
        <end position="161"/>
    </location>
</feature>
<dbReference type="InterPro" id="IPR044751">
    <property type="entry name" value="Ion_transp-like_CBS"/>
</dbReference>
<dbReference type="InterPro" id="IPR051676">
    <property type="entry name" value="UPF0053_domain"/>
</dbReference>
<dbReference type="EMBL" id="FRCP01000012">
    <property type="protein sequence ID" value="SHM57692.1"/>
    <property type="molecule type" value="Genomic_DNA"/>
</dbReference>
<evidence type="ECO:0000256" key="6">
    <source>
        <dbReference type="ARBA" id="ARBA00022989"/>
    </source>
</evidence>
<keyword evidence="4 10" id="KW-0812">Transmembrane</keyword>
<evidence type="ECO:0000256" key="3">
    <source>
        <dbReference type="ARBA" id="ARBA00022475"/>
    </source>
</evidence>
<dbReference type="CDD" id="cd04590">
    <property type="entry name" value="CBS_pair_CorC_HlyC_assoc"/>
    <property type="match status" value="1"/>
</dbReference>
<evidence type="ECO:0000313" key="14">
    <source>
        <dbReference type="EMBL" id="SHM57692.1"/>
    </source>
</evidence>
<dbReference type="InterPro" id="IPR002550">
    <property type="entry name" value="CNNM"/>
</dbReference>
<dbReference type="SUPFAM" id="SSF56176">
    <property type="entry name" value="FAD-binding/transporter-associated domain-like"/>
    <property type="match status" value="1"/>
</dbReference>
<dbReference type="GO" id="GO:0050660">
    <property type="term" value="F:flavin adenine dinucleotide binding"/>
    <property type="evidence" value="ECO:0007669"/>
    <property type="project" value="InterPro"/>
</dbReference>
<dbReference type="OrthoDB" id="9798188at2"/>
<evidence type="ECO:0000256" key="9">
    <source>
        <dbReference type="PROSITE-ProRule" id="PRU00703"/>
    </source>
</evidence>
<keyword evidence="6 10" id="KW-1133">Transmembrane helix</keyword>
<dbReference type="Pfam" id="PF00571">
    <property type="entry name" value="CBS"/>
    <property type="match status" value="1"/>
</dbReference>
<feature type="transmembrane region" description="Helical" evidence="11">
    <location>
        <begin position="6"/>
        <end position="30"/>
    </location>
</feature>
<dbReference type="PANTHER" id="PTHR43099">
    <property type="entry name" value="UPF0053 PROTEIN YRKA"/>
    <property type="match status" value="1"/>
</dbReference>
<organism evidence="14 15">
    <name type="scientific">Anaerosporobacter mobilis DSM 15930</name>
    <dbReference type="NCBI Taxonomy" id="1120996"/>
    <lineage>
        <taxon>Bacteria</taxon>
        <taxon>Bacillati</taxon>
        <taxon>Bacillota</taxon>
        <taxon>Clostridia</taxon>
        <taxon>Lachnospirales</taxon>
        <taxon>Lachnospiraceae</taxon>
        <taxon>Anaerosporobacter</taxon>
    </lineage>
</organism>
<dbReference type="PROSITE" id="PS51371">
    <property type="entry name" value="CBS"/>
    <property type="match status" value="1"/>
</dbReference>
<keyword evidence="15" id="KW-1185">Reference proteome</keyword>
<dbReference type="FunFam" id="3.10.580.10:FF:000002">
    <property type="entry name" value="Magnesium/cobalt efflux protein CorC"/>
    <property type="match status" value="1"/>
</dbReference>
<evidence type="ECO:0000313" key="15">
    <source>
        <dbReference type="Proteomes" id="UP000184038"/>
    </source>
</evidence>
<dbReference type="SMART" id="SM01091">
    <property type="entry name" value="CorC_HlyC"/>
    <property type="match status" value="1"/>
</dbReference>
<dbReference type="AlphaFoldDB" id="A0A1M7JX91"/>
<evidence type="ECO:0000259" key="13">
    <source>
        <dbReference type="PROSITE" id="PS51846"/>
    </source>
</evidence>